<dbReference type="AlphaFoldDB" id="A0AAW2YIM9"/>
<evidence type="ECO:0000256" key="5">
    <source>
        <dbReference type="ARBA" id="ARBA00023242"/>
    </source>
</evidence>
<dbReference type="GO" id="GO:0003712">
    <property type="term" value="F:transcription coregulator activity"/>
    <property type="evidence" value="ECO:0007669"/>
    <property type="project" value="InterPro"/>
</dbReference>
<dbReference type="EMBL" id="JAOPGA020000108">
    <property type="protein sequence ID" value="KAL0476839.1"/>
    <property type="molecule type" value="Genomic_DNA"/>
</dbReference>
<evidence type="ECO:0000313" key="7">
    <source>
        <dbReference type="EMBL" id="KAL0476839.1"/>
    </source>
</evidence>
<keyword evidence="3 6" id="KW-0805">Transcription regulation</keyword>
<accession>A0AAW2YIM9</accession>
<evidence type="ECO:0000256" key="1">
    <source>
        <dbReference type="ARBA" id="ARBA00004123"/>
    </source>
</evidence>
<comment type="subunit">
    <text evidence="6">Component of the Mediator complex.</text>
</comment>
<name>A0AAW2YIM9_9EUKA</name>
<evidence type="ECO:0000256" key="6">
    <source>
        <dbReference type="RuleBase" id="RU364143"/>
    </source>
</evidence>
<dbReference type="GO" id="GO:0016592">
    <property type="term" value="C:mediator complex"/>
    <property type="evidence" value="ECO:0007669"/>
    <property type="project" value="InterPro"/>
</dbReference>
<evidence type="ECO:0000256" key="2">
    <source>
        <dbReference type="ARBA" id="ARBA00007526"/>
    </source>
</evidence>
<keyword evidence="4 6" id="KW-0804">Transcription</keyword>
<comment type="function">
    <text evidence="6">Component of the Mediator complex, a coactivator involved in the regulated transcription of nearly all RNA polymerase II-dependent genes. Mediator functions as a bridge to convey information from gene-specific regulatory proteins to the basal RNA polymerase II transcription machinery. Mediator is recruited to promoters by direct interactions with regulatory proteins and serves as a scaffold for the assembly of a functional preinitiation complex with RNA polymerase II and the general transcription factors.</text>
</comment>
<evidence type="ECO:0000256" key="3">
    <source>
        <dbReference type="ARBA" id="ARBA00023015"/>
    </source>
</evidence>
<dbReference type="Gene3D" id="3.10.450.580">
    <property type="entry name" value="Mediator complex, subunit Med6"/>
    <property type="match status" value="1"/>
</dbReference>
<comment type="caution">
    <text evidence="7">The sequence shown here is derived from an EMBL/GenBank/DDBJ whole genome shotgun (WGS) entry which is preliminary data.</text>
</comment>
<dbReference type="InterPro" id="IPR007018">
    <property type="entry name" value="Mediator_Med6"/>
</dbReference>
<comment type="similarity">
    <text evidence="2 6">Belongs to the Mediator complex subunit 6 family.</text>
</comment>
<organism evidence="7 8">
    <name type="scientific">Acrasis kona</name>
    <dbReference type="NCBI Taxonomy" id="1008807"/>
    <lineage>
        <taxon>Eukaryota</taxon>
        <taxon>Discoba</taxon>
        <taxon>Heterolobosea</taxon>
        <taxon>Tetramitia</taxon>
        <taxon>Eutetramitia</taxon>
        <taxon>Acrasidae</taxon>
        <taxon>Acrasis</taxon>
    </lineage>
</organism>
<keyword evidence="6" id="KW-0010">Activator</keyword>
<dbReference type="InterPro" id="IPR038566">
    <property type="entry name" value="Mediator_Med6_sf"/>
</dbReference>
<dbReference type="Pfam" id="PF04934">
    <property type="entry name" value="Med6"/>
    <property type="match status" value="1"/>
</dbReference>
<sequence length="246" mass="28992">MDDDEQRQLAEAEINTQRDDKKLAVKTWRDDKWFQSGWQVDKNNALFYFCNSGNPFYDVKSNNEVLKMQQRDWSSLREMHGICYELTFHKDPYLYVISKEIVYSKENVSPISVYYIIGGTVYMSPSFYKALSARMYNCLNLLNETFNAIQSHARYSATLGTYHWDFDGVERELQDEIDKSKEEKEQFEYNRTFRYVADSAPPYSNEMQHHVDQLITEIDLDTKKLIDAKKAKQEQAATTKTETPIK</sequence>
<keyword evidence="5 6" id="KW-0539">Nucleus</keyword>
<dbReference type="PANTHER" id="PTHR13104">
    <property type="entry name" value="MED-6-RELATED"/>
    <property type="match status" value="1"/>
</dbReference>
<dbReference type="GO" id="GO:0006357">
    <property type="term" value="P:regulation of transcription by RNA polymerase II"/>
    <property type="evidence" value="ECO:0007669"/>
    <property type="project" value="InterPro"/>
</dbReference>
<proteinExistence type="inferred from homology"/>
<reference evidence="7 8" key="1">
    <citation type="submission" date="2024-03" db="EMBL/GenBank/DDBJ databases">
        <title>The Acrasis kona genome and developmental transcriptomes reveal deep origins of eukaryotic multicellular pathways.</title>
        <authorList>
            <person name="Sheikh S."/>
            <person name="Fu C.-J."/>
            <person name="Brown M.W."/>
            <person name="Baldauf S.L."/>
        </authorList>
    </citation>
    <scope>NUCLEOTIDE SEQUENCE [LARGE SCALE GENOMIC DNA]</scope>
    <source>
        <strain evidence="7 8">ATCC MYA-3509</strain>
    </source>
</reference>
<evidence type="ECO:0000313" key="8">
    <source>
        <dbReference type="Proteomes" id="UP001431209"/>
    </source>
</evidence>
<keyword evidence="8" id="KW-1185">Reference proteome</keyword>
<comment type="subcellular location">
    <subcellularLocation>
        <location evidence="1 6">Nucleus</location>
    </subcellularLocation>
</comment>
<dbReference type="Proteomes" id="UP001431209">
    <property type="component" value="Unassembled WGS sequence"/>
</dbReference>
<evidence type="ECO:0000256" key="4">
    <source>
        <dbReference type="ARBA" id="ARBA00023163"/>
    </source>
</evidence>
<protein>
    <recommendedName>
        <fullName evidence="6">Mediator of RNA polymerase II transcription subunit 6</fullName>
    </recommendedName>
    <alternativeName>
        <fullName evidence="6">Mediator complex subunit 6</fullName>
    </alternativeName>
</protein>
<gene>
    <name evidence="6" type="primary">MED6</name>
    <name evidence="7" type="ORF">AKO1_005644</name>
</gene>